<evidence type="ECO:0000313" key="3">
    <source>
        <dbReference type="Proteomes" id="UP000474957"/>
    </source>
</evidence>
<gene>
    <name evidence="2" type="ORF">GE300_20210</name>
</gene>
<protein>
    <recommendedName>
        <fullName evidence="4">Lipoprotein</fullName>
    </recommendedName>
</protein>
<keyword evidence="3" id="KW-1185">Reference proteome</keyword>
<keyword evidence="1" id="KW-0732">Signal</keyword>
<comment type="caution">
    <text evidence="2">The sequence shown here is derived from an EMBL/GenBank/DDBJ whole genome shotgun (WGS) entry which is preliminary data.</text>
</comment>
<name>A0A6L5Z7H1_9RHOB</name>
<organism evidence="2 3">
    <name type="scientific">Halovulum marinum</name>
    <dbReference type="NCBI Taxonomy" id="2662447"/>
    <lineage>
        <taxon>Bacteria</taxon>
        <taxon>Pseudomonadati</taxon>
        <taxon>Pseudomonadota</taxon>
        <taxon>Alphaproteobacteria</taxon>
        <taxon>Rhodobacterales</taxon>
        <taxon>Paracoccaceae</taxon>
        <taxon>Halovulum</taxon>
    </lineage>
</organism>
<dbReference type="AlphaFoldDB" id="A0A6L5Z7H1"/>
<dbReference type="PROSITE" id="PS51257">
    <property type="entry name" value="PROKAR_LIPOPROTEIN"/>
    <property type="match status" value="1"/>
</dbReference>
<evidence type="ECO:0000313" key="2">
    <source>
        <dbReference type="EMBL" id="MSU91892.1"/>
    </source>
</evidence>
<reference evidence="2 3" key="1">
    <citation type="submission" date="2019-10" db="EMBL/GenBank/DDBJ databases">
        <title>Cognatihalovulum marinum gen. nov. sp. nov., a new member of the family Rhodobacteraceae isolated from deep seawater of the Northwest Indian Ocean.</title>
        <authorList>
            <person name="Ruan C."/>
            <person name="Wang J."/>
            <person name="Zheng X."/>
            <person name="Song L."/>
            <person name="Zhu Y."/>
            <person name="Huang Y."/>
            <person name="Lu Z."/>
            <person name="Du W."/>
            <person name="Huang L."/>
            <person name="Dai X."/>
        </authorList>
    </citation>
    <scope>NUCLEOTIDE SEQUENCE [LARGE SCALE GENOMIC DNA]</scope>
    <source>
        <strain evidence="2 3">2CG4</strain>
    </source>
</reference>
<feature type="chain" id="PRO_5027041033" description="Lipoprotein" evidence="1">
    <location>
        <begin position="21"/>
        <end position="176"/>
    </location>
</feature>
<dbReference type="EMBL" id="WIND01000028">
    <property type="protein sequence ID" value="MSU91892.1"/>
    <property type="molecule type" value="Genomic_DNA"/>
</dbReference>
<feature type="signal peptide" evidence="1">
    <location>
        <begin position="1"/>
        <end position="20"/>
    </location>
</feature>
<accession>A0A6L5Z7H1</accession>
<evidence type="ECO:0000256" key="1">
    <source>
        <dbReference type="SAM" id="SignalP"/>
    </source>
</evidence>
<proteinExistence type="predicted"/>
<evidence type="ECO:0008006" key="4">
    <source>
        <dbReference type="Google" id="ProtNLM"/>
    </source>
</evidence>
<dbReference type="RefSeq" id="WP_154449324.1">
    <property type="nucleotide sequence ID" value="NZ_WIND01000028.1"/>
</dbReference>
<dbReference type="Proteomes" id="UP000474957">
    <property type="component" value="Unassembled WGS sequence"/>
</dbReference>
<sequence>MKRILTAAIVVLLSSCGSSSTDPRIARAEAIAEARKVNQNWSADCTRDKVTNVRRCFAGTFGASPRTAPFQVYFLGKSGPYISAGLHTYPGRKPLVRFDNDSKPYTISDDGGVSSQQPQMSVVNRMLTASTANVRYHSWPKGSRDMVVDVRGFREAWGRLLELRDGAAAPLEQFGG</sequence>